<dbReference type="Pfam" id="PF09723">
    <property type="entry name" value="Zn_ribbon_8"/>
    <property type="match status" value="1"/>
</dbReference>
<accession>A0ABW3FZF1</accession>
<gene>
    <name evidence="3" type="ORF">ACFQ16_25060</name>
</gene>
<organism evidence="3 4">
    <name type="scientific">Saccharopolyspora rosea</name>
    <dbReference type="NCBI Taxonomy" id="524884"/>
    <lineage>
        <taxon>Bacteria</taxon>
        <taxon>Bacillati</taxon>
        <taxon>Actinomycetota</taxon>
        <taxon>Actinomycetes</taxon>
        <taxon>Pseudonocardiales</taxon>
        <taxon>Pseudonocardiaceae</taxon>
        <taxon>Saccharopolyspora</taxon>
    </lineage>
</organism>
<feature type="domain" description="Putative regulatory protein FmdB zinc ribbon" evidence="2">
    <location>
        <begin position="1"/>
        <end position="41"/>
    </location>
</feature>
<reference evidence="4" key="1">
    <citation type="journal article" date="2019" name="Int. J. Syst. Evol. Microbiol.">
        <title>The Global Catalogue of Microorganisms (GCM) 10K type strain sequencing project: providing services to taxonomists for standard genome sequencing and annotation.</title>
        <authorList>
            <consortium name="The Broad Institute Genomics Platform"/>
            <consortium name="The Broad Institute Genome Sequencing Center for Infectious Disease"/>
            <person name="Wu L."/>
            <person name="Ma J."/>
        </authorList>
    </citation>
    <scope>NUCLEOTIDE SEQUENCE [LARGE SCALE GENOMIC DNA]</scope>
    <source>
        <strain evidence="4">CCUG 56401</strain>
    </source>
</reference>
<evidence type="ECO:0000313" key="4">
    <source>
        <dbReference type="Proteomes" id="UP001597018"/>
    </source>
</evidence>
<name>A0ABW3FZF1_9PSEU</name>
<dbReference type="RefSeq" id="WP_345601203.1">
    <property type="nucleotide sequence ID" value="NZ_BAABLT010000030.1"/>
</dbReference>
<sequence>MATYEYDCRECGRFEVKLPMGRATGTRNCPGCHRSAHRVFSAPHLSALPAPVRAARAREERSRDEPDVVTAVPPKPRRAAHPASSRLPRP</sequence>
<dbReference type="SMART" id="SM00834">
    <property type="entry name" value="CxxC_CXXC_SSSS"/>
    <property type="match status" value="1"/>
</dbReference>
<dbReference type="InterPro" id="IPR013429">
    <property type="entry name" value="Regulatory_FmdB_Zinc_ribbon"/>
</dbReference>
<feature type="compositionally biased region" description="Basic and acidic residues" evidence="1">
    <location>
        <begin position="56"/>
        <end position="66"/>
    </location>
</feature>
<feature type="region of interest" description="Disordered" evidence="1">
    <location>
        <begin position="52"/>
        <end position="90"/>
    </location>
</feature>
<dbReference type="Proteomes" id="UP001597018">
    <property type="component" value="Unassembled WGS sequence"/>
</dbReference>
<keyword evidence="4" id="KW-1185">Reference proteome</keyword>
<evidence type="ECO:0000313" key="3">
    <source>
        <dbReference type="EMBL" id="MFD0923028.1"/>
    </source>
</evidence>
<comment type="caution">
    <text evidence="3">The sequence shown here is derived from an EMBL/GenBank/DDBJ whole genome shotgun (WGS) entry which is preliminary data.</text>
</comment>
<dbReference type="EMBL" id="JBHTIW010000027">
    <property type="protein sequence ID" value="MFD0923028.1"/>
    <property type="molecule type" value="Genomic_DNA"/>
</dbReference>
<dbReference type="NCBIfam" id="TIGR02605">
    <property type="entry name" value="CxxC_CxxC_SSSS"/>
    <property type="match status" value="1"/>
</dbReference>
<evidence type="ECO:0000259" key="2">
    <source>
        <dbReference type="SMART" id="SM00834"/>
    </source>
</evidence>
<proteinExistence type="predicted"/>
<protein>
    <submittedName>
        <fullName evidence="3">Zinc ribbon domain-containing protein</fullName>
    </submittedName>
</protein>
<evidence type="ECO:0000256" key="1">
    <source>
        <dbReference type="SAM" id="MobiDB-lite"/>
    </source>
</evidence>